<evidence type="ECO:0000313" key="2">
    <source>
        <dbReference type="Proteomes" id="UP000030686"/>
    </source>
</evidence>
<keyword evidence="2" id="KW-1185">Reference proteome</keyword>
<organism evidence="1 2">
    <name type="scientific">Penicillium roqueforti (strain FM164)</name>
    <dbReference type="NCBI Taxonomy" id="1365484"/>
    <lineage>
        <taxon>Eukaryota</taxon>
        <taxon>Fungi</taxon>
        <taxon>Dikarya</taxon>
        <taxon>Ascomycota</taxon>
        <taxon>Pezizomycotina</taxon>
        <taxon>Eurotiomycetes</taxon>
        <taxon>Eurotiomycetidae</taxon>
        <taxon>Eurotiales</taxon>
        <taxon>Aspergillaceae</taxon>
        <taxon>Penicillium</taxon>
    </lineage>
</organism>
<name>W6QQB1_PENRF</name>
<dbReference type="AlphaFoldDB" id="W6QQB1"/>
<reference evidence="1" key="1">
    <citation type="journal article" date="2014" name="Nat. Commun.">
        <title>Multiple recent horizontal transfers of a large genomic region in cheese making fungi.</title>
        <authorList>
            <person name="Cheeseman K."/>
            <person name="Ropars J."/>
            <person name="Renault P."/>
            <person name="Dupont J."/>
            <person name="Gouzy J."/>
            <person name="Branca A."/>
            <person name="Abraham A.L."/>
            <person name="Ceppi M."/>
            <person name="Conseiller E."/>
            <person name="Debuchy R."/>
            <person name="Malagnac F."/>
            <person name="Goarin A."/>
            <person name="Silar P."/>
            <person name="Lacoste S."/>
            <person name="Sallet E."/>
            <person name="Bensimon A."/>
            <person name="Giraud T."/>
            <person name="Brygoo Y."/>
        </authorList>
    </citation>
    <scope>NUCLEOTIDE SEQUENCE [LARGE SCALE GENOMIC DNA]</scope>
    <source>
        <strain evidence="1">FM164</strain>
    </source>
</reference>
<proteinExistence type="predicted"/>
<dbReference type="EMBL" id="HG792023">
    <property type="protein sequence ID" value="CDM38171.1"/>
    <property type="molecule type" value="Genomic_DNA"/>
</dbReference>
<evidence type="ECO:0000313" key="1">
    <source>
        <dbReference type="EMBL" id="CDM38171.1"/>
    </source>
</evidence>
<accession>W6QQB1</accession>
<gene>
    <name evidence="1" type="ORF">PROQFM164_S09g000087</name>
</gene>
<protein>
    <submittedName>
        <fullName evidence="1">Uncharacterized protein</fullName>
    </submittedName>
</protein>
<dbReference type="Proteomes" id="UP000030686">
    <property type="component" value="Unassembled WGS sequence"/>
</dbReference>
<sequence length="72" mass="8557">MSDYCHSFFYFHGCYDTLLRYKQSPLQFYIPRGLDVFVRGEFLLQSVVVAGYVELPYHYIIIYGVRQCSTEI</sequence>